<comment type="caution">
    <text evidence="1">The sequence shown here is derived from an EMBL/GenBank/DDBJ whole genome shotgun (WGS) entry which is preliminary data.</text>
</comment>
<protein>
    <submittedName>
        <fullName evidence="1">Uncharacterized protein</fullName>
    </submittedName>
</protein>
<accession>A0A3E0GU20</accession>
<sequence length="36" mass="3754">MRQTLAQRHSGLIALDVTVAAGRGYCVVRAVADASP</sequence>
<reference evidence="1 2" key="1">
    <citation type="submission" date="2018-08" db="EMBL/GenBank/DDBJ databases">
        <title>Genomic Encyclopedia of Archaeal and Bacterial Type Strains, Phase II (KMG-II): from individual species to whole genera.</title>
        <authorList>
            <person name="Goeker M."/>
        </authorList>
    </citation>
    <scope>NUCLEOTIDE SEQUENCE [LARGE SCALE GENOMIC DNA]</scope>
    <source>
        <strain evidence="1 2">DSM 45791</strain>
    </source>
</reference>
<evidence type="ECO:0000313" key="1">
    <source>
        <dbReference type="EMBL" id="REH27698.1"/>
    </source>
</evidence>
<dbReference type="AlphaFoldDB" id="A0A3E0GU20"/>
<keyword evidence="2" id="KW-1185">Reference proteome</keyword>
<dbReference type="Proteomes" id="UP000256269">
    <property type="component" value="Unassembled WGS sequence"/>
</dbReference>
<evidence type="ECO:0000313" key="2">
    <source>
        <dbReference type="Proteomes" id="UP000256269"/>
    </source>
</evidence>
<name>A0A3E0GU20_9PSEU</name>
<organism evidence="1 2">
    <name type="scientific">Kutzneria buriramensis</name>
    <dbReference type="NCBI Taxonomy" id="1045776"/>
    <lineage>
        <taxon>Bacteria</taxon>
        <taxon>Bacillati</taxon>
        <taxon>Actinomycetota</taxon>
        <taxon>Actinomycetes</taxon>
        <taxon>Pseudonocardiales</taxon>
        <taxon>Pseudonocardiaceae</taxon>
        <taxon>Kutzneria</taxon>
    </lineage>
</organism>
<dbReference type="EMBL" id="QUNO01000028">
    <property type="protein sequence ID" value="REH27698.1"/>
    <property type="molecule type" value="Genomic_DNA"/>
</dbReference>
<gene>
    <name evidence="1" type="ORF">BCF44_1281</name>
</gene>
<proteinExistence type="predicted"/>